<evidence type="ECO:0000256" key="1">
    <source>
        <dbReference type="ARBA" id="ARBA00022898"/>
    </source>
</evidence>
<dbReference type="PANTHER" id="PTHR30244:SF36">
    <property type="entry name" value="3-OXO-GLUCOSE-6-PHOSPHATE:GLUTAMATE AMINOTRANSFERASE"/>
    <property type="match status" value="1"/>
</dbReference>
<dbReference type="GO" id="GO:0000271">
    <property type="term" value="P:polysaccharide biosynthetic process"/>
    <property type="evidence" value="ECO:0007669"/>
    <property type="project" value="TreeGrafter"/>
</dbReference>
<dbReference type="InterPro" id="IPR015422">
    <property type="entry name" value="PyrdxlP-dep_Trfase_small"/>
</dbReference>
<dbReference type="InterPro" id="IPR015424">
    <property type="entry name" value="PyrdxlP-dep_Trfase"/>
</dbReference>
<sequence length="380" mass="41761">MPSQNRIPFLDVGAAYTELKIEIDAAIQQVLESHIYILGPEVHSFEDEFAKFVSAEHCVGVANGLEALRLALRAVGVKQGDEVIVPAHTFIATWLAATQCGAKLVPVEPEADGFNIDPLLVEASITERTKAIVVVHLYGQPAQLDQILEIGRRYRIPIVEDAAQAHGARYKGVKIGSHSDAVAWSFYPSKNLGAIGDAGAVTTNRADVADRVRVESNYGSKVKYEHDVLGTNSRLDPVQAAILRVKLRVLEEWNARRENIARIYSQKLDLKSIVLPAWSTDRSSVWHLYVVQVNGRDEIREALGKAGVETGIHYPVASHVQLSYRDEYGQLPLYRSAQLSKDVLSLPIGPHLTESMAESVVDALGDILIDKDPFMVGTQT</sequence>
<organism evidence="3">
    <name type="scientific">freshwater metagenome</name>
    <dbReference type="NCBI Taxonomy" id="449393"/>
    <lineage>
        <taxon>unclassified sequences</taxon>
        <taxon>metagenomes</taxon>
        <taxon>ecological metagenomes</taxon>
    </lineage>
</organism>
<dbReference type="PANTHER" id="PTHR30244">
    <property type="entry name" value="TRANSAMINASE"/>
    <property type="match status" value="1"/>
</dbReference>
<keyword evidence="1" id="KW-0663">Pyridoxal phosphate</keyword>
<dbReference type="PIRSF" id="PIRSF000390">
    <property type="entry name" value="PLP_StrS"/>
    <property type="match status" value="1"/>
</dbReference>
<dbReference type="Gene3D" id="3.40.640.10">
    <property type="entry name" value="Type I PLP-dependent aspartate aminotransferase-like (Major domain)"/>
    <property type="match status" value="1"/>
</dbReference>
<dbReference type="SUPFAM" id="SSF53383">
    <property type="entry name" value="PLP-dependent transferases"/>
    <property type="match status" value="1"/>
</dbReference>
<evidence type="ECO:0000256" key="2">
    <source>
        <dbReference type="ARBA" id="ARBA00037999"/>
    </source>
</evidence>
<accession>A0A6J7EVI5</accession>
<dbReference type="GO" id="GO:0008483">
    <property type="term" value="F:transaminase activity"/>
    <property type="evidence" value="ECO:0007669"/>
    <property type="project" value="TreeGrafter"/>
</dbReference>
<protein>
    <submittedName>
        <fullName evidence="3">Unannotated protein</fullName>
    </submittedName>
</protein>
<gene>
    <name evidence="3" type="ORF">UFOPK3304_01865</name>
</gene>
<dbReference type="Gene3D" id="3.90.1150.10">
    <property type="entry name" value="Aspartate Aminotransferase, domain 1"/>
    <property type="match status" value="1"/>
</dbReference>
<dbReference type="InterPro" id="IPR015421">
    <property type="entry name" value="PyrdxlP-dep_Trfase_major"/>
</dbReference>
<dbReference type="InterPro" id="IPR000653">
    <property type="entry name" value="DegT/StrS_aminotransferase"/>
</dbReference>
<dbReference type="CDD" id="cd00616">
    <property type="entry name" value="AHBA_syn"/>
    <property type="match status" value="1"/>
</dbReference>
<evidence type="ECO:0000313" key="3">
    <source>
        <dbReference type="EMBL" id="CAB4883403.1"/>
    </source>
</evidence>
<comment type="similarity">
    <text evidence="2">Belongs to the DegT/DnrJ/EryC1 family.</text>
</comment>
<dbReference type="Pfam" id="PF01041">
    <property type="entry name" value="DegT_DnrJ_EryC1"/>
    <property type="match status" value="1"/>
</dbReference>
<reference evidence="3" key="1">
    <citation type="submission" date="2020-05" db="EMBL/GenBank/DDBJ databases">
        <authorList>
            <person name="Chiriac C."/>
            <person name="Salcher M."/>
            <person name="Ghai R."/>
            <person name="Kavagutti S V."/>
        </authorList>
    </citation>
    <scope>NUCLEOTIDE SEQUENCE</scope>
</reference>
<dbReference type="GO" id="GO:0030170">
    <property type="term" value="F:pyridoxal phosphate binding"/>
    <property type="evidence" value="ECO:0007669"/>
    <property type="project" value="TreeGrafter"/>
</dbReference>
<name>A0A6J7EVI5_9ZZZZ</name>
<proteinExistence type="inferred from homology"/>
<dbReference type="EMBL" id="CAFBLJ010000167">
    <property type="protein sequence ID" value="CAB4883403.1"/>
    <property type="molecule type" value="Genomic_DNA"/>
</dbReference>
<dbReference type="AlphaFoldDB" id="A0A6J7EVI5"/>